<evidence type="ECO:0000313" key="2">
    <source>
        <dbReference type="EnsemblPlants" id="QL04p010354:mrna"/>
    </source>
</evidence>
<dbReference type="OMA" id="QPEQWIT"/>
<proteinExistence type="inferred from homology"/>
<protein>
    <submittedName>
        <fullName evidence="2">Uncharacterized protein</fullName>
    </submittedName>
</protein>
<evidence type="ECO:0000256" key="1">
    <source>
        <dbReference type="ARBA" id="ARBA00009431"/>
    </source>
</evidence>
<comment type="similarity">
    <text evidence="1">Belongs to the peptidase S10 family.</text>
</comment>
<organism evidence="2 3">
    <name type="scientific">Quercus lobata</name>
    <name type="common">Valley oak</name>
    <dbReference type="NCBI Taxonomy" id="97700"/>
    <lineage>
        <taxon>Eukaryota</taxon>
        <taxon>Viridiplantae</taxon>
        <taxon>Streptophyta</taxon>
        <taxon>Embryophyta</taxon>
        <taxon>Tracheophyta</taxon>
        <taxon>Spermatophyta</taxon>
        <taxon>Magnoliopsida</taxon>
        <taxon>eudicotyledons</taxon>
        <taxon>Gunneridae</taxon>
        <taxon>Pentapetalae</taxon>
        <taxon>rosids</taxon>
        <taxon>fabids</taxon>
        <taxon>Fagales</taxon>
        <taxon>Fagaceae</taxon>
        <taxon>Quercus</taxon>
    </lineage>
</organism>
<dbReference type="Pfam" id="PF00450">
    <property type="entry name" value="Peptidase_S10"/>
    <property type="match status" value="1"/>
</dbReference>
<dbReference type="Gene3D" id="3.40.50.1820">
    <property type="entry name" value="alpha/beta hydrolase"/>
    <property type="match status" value="1"/>
</dbReference>
<dbReference type="SUPFAM" id="SSF53474">
    <property type="entry name" value="alpha/beta-Hydrolases"/>
    <property type="match status" value="1"/>
</dbReference>
<dbReference type="Proteomes" id="UP000594261">
    <property type="component" value="Chromosome 4"/>
</dbReference>
<dbReference type="EMBL" id="LRBV02000004">
    <property type="status" value="NOT_ANNOTATED_CDS"/>
    <property type="molecule type" value="Genomic_DNA"/>
</dbReference>
<sequence length="89" mass="10109">MLKKRFGVNSNILEVIDDVNETNVNAQEGLKEKDTIERLPGQPYVNFSQYGGYVTVDESAGRALYYYFVEAQHSNESLPLLLWLHGAMI</sequence>
<dbReference type="InterPro" id="IPR029058">
    <property type="entry name" value="AB_hydrolase_fold"/>
</dbReference>
<dbReference type="InterPro" id="IPR001563">
    <property type="entry name" value="Peptidase_S10"/>
</dbReference>
<dbReference type="Gramene" id="QL04p010354:mrna">
    <property type="protein sequence ID" value="QL04p010354:mrna"/>
    <property type="gene ID" value="QL04p010354"/>
</dbReference>
<dbReference type="InParanoid" id="A0A7N2LDI3"/>
<name>A0A7N2LDI3_QUELO</name>
<reference evidence="2 3" key="1">
    <citation type="journal article" date="2016" name="G3 (Bethesda)">
        <title>First Draft Assembly and Annotation of the Genome of a California Endemic Oak Quercus lobata Nee (Fagaceae).</title>
        <authorList>
            <person name="Sork V.L."/>
            <person name="Fitz-Gibbon S.T."/>
            <person name="Puiu D."/>
            <person name="Crepeau M."/>
            <person name="Gugger P.F."/>
            <person name="Sherman R."/>
            <person name="Stevens K."/>
            <person name="Langley C.H."/>
            <person name="Pellegrini M."/>
            <person name="Salzberg S.L."/>
        </authorList>
    </citation>
    <scope>NUCLEOTIDE SEQUENCE [LARGE SCALE GENOMIC DNA]</scope>
    <source>
        <strain evidence="2 3">cv. SW786</strain>
    </source>
</reference>
<reference evidence="2" key="2">
    <citation type="submission" date="2021-01" db="UniProtKB">
        <authorList>
            <consortium name="EnsemblPlants"/>
        </authorList>
    </citation>
    <scope>IDENTIFICATION</scope>
</reference>
<dbReference type="GO" id="GO:0004185">
    <property type="term" value="F:serine-type carboxypeptidase activity"/>
    <property type="evidence" value="ECO:0007669"/>
    <property type="project" value="InterPro"/>
</dbReference>
<keyword evidence="3" id="KW-1185">Reference proteome</keyword>
<evidence type="ECO:0000313" key="3">
    <source>
        <dbReference type="Proteomes" id="UP000594261"/>
    </source>
</evidence>
<accession>A0A7N2LDI3</accession>
<dbReference type="GO" id="GO:0006508">
    <property type="term" value="P:proteolysis"/>
    <property type="evidence" value="ECO:0007669"/>
    <property type="project" value="InterPro"/>
</dbReference>
<dbReference type="AlphaFoldDB" id="A0A7N2LDI3"/>
<dbReference type="EnsemblPlants" id="QL04p010354:mrna">
    <property type="protein sequence ID" value="QL04p010354:mrna"/>
    <property type="gene ID" value="QL04p010354"/>
</dbReference>